<keyword evidence="5" id="KW-0560">Oxidoreductase</keyword>
<keyword evidence="9" id="KW-1185">Reference proteome</keyword>
<dbReference type="InParanoid" id="A0A1Y2DFW9"/>
<keyword evidence="4" id="KW-0274">FAD</keyword>
<dbReference type="GO" id="GO:0004497">
    <property type="term" value="F:monooxygenase activity"/>
    <property type="evidence" value="ECO:0007669"/>
    <property type="project" value="UniProtKB-KW"/>
</dbReference>
<sequence>MLNIIVVGGGIAGLSAALALRRANHIVHVYERSAFNNEVGAAIHVPPNASRTLLAWGLDPVSAKFVTVKSSFRAKAATLERFHVGTTESSVLSKYGAPWFFAHRVDLHEELKRLATETDGAGVPVTVHLKSEVVGYDPVTPSITLANGHVQTADVVIGADGIHTTAIEAVLGRSNPPVPSKDMYNFCYRFLIPAADIEQDSQTRFWNEDDDGRMKFFVGDMKRLVSYPCRNNEIHNFVAIFHQDDLSMMKKEDWDAPVDKSQLLERYSDVHPDLRAVLGKATEIRQWALLFRPPIPTWTKAKMALAGDAAHPMLPHQGQGGAQGIEDGVVLGLVLCGAKADDVADRLKLYETIRRNRASLMQVFSNAGQDEPELIQKEASQFMPIEKVPKGPEEFFDYNFGYDVVQDSLNHLKQVDPTFELPLSFFQQQPGRGAYP</sequence>
<evidence type="ECO:0000256" key="4">
    <source>
        <dbReference type="ARBA" id="ARBA00022827"/>
    </source>
</evidence>
<organism evidence="8 9">
    <name type="scientific">Pseudomassariella vexata</name>
    <dbReference type="NCBI Taxonomy" id="1141098"/>
    <lineage>
        <taxon>Eukaryota</taxon>
        <taxon>Fungi</taxon>
        <taxon>Dikarya</taxon>
        <taxon>Ascomycota</taxon>
        <taxon>Pezizomycotina</taxon>
        <taxon>Sordariomycetes</taxon>
        <taxon>Xylariomycetidae</taxon>
        <taxon>Amphisphaeriales</taxon>
        <taxon>Pseudomassariaceae</taxon>
        <taxon>Pseudomassariella</taxon>
    </lineage>
</organism>
<dbReference type="Gene3D" id="3.50.50.60">
    <property type="entry name" value="FAD/NAD(P)-binding domain"/>
    <property type="match status" value="1"/>
</dbReference>
<reference evidence="8 9" key="1">
    <citation type="submission" date="2016-07" db="EMBL/GenBank/DDBJ databases">
        <title>Pervasive Adenine N6-methylation of Active Genes in Fungi.</title>
        <authorList>
            <consortium name="DOE Joint Genome Institute"/>
            <person name="Mondo S.J."/>
            <person name="Dannebaum R.O."/>
            <person name="Kuo R.C."/>
            <person name="Labutti K."/>
            <person name="Haridas S."/>
            <person name="Kuo A."/>
            <person name="Salamov A."/>
            <person name="Ahrendt S.R."/>
            <person name="Lipzen A."/>
            <person name="Sullivan W."/>
            <person name="Andreopoulos W.B."/>
            <person name="Clum A."/>
            <person name="Lindquist E."/>
            <person name="Daum C."/>
            <person name="Ramamoorthy G.K."/>
            <person name="Gryganskyi A."/>
            <person name="Culley D."/>
            <person name="Magnuson J.K."/>
            <person name="James T.Y."/>
            <person name="O'Malley M.A."/>
            <person name="Stajich J.E."/>
            <person name="Spatafora J.W."/>
            <person name="Visel A."/>
            <person name="Grigoriev I.V."/>
        </authorList>
    </citation>
    <scope>NUCLEOTIDE SEQUENCE [LARGE SCALE GENOMIC DNA]</scope>
    <source>
        <strain evidence="8 9">CBS 129021</strain>
    </source>
</reference>
<feature type="domain" description="FAD-binding" evidence="7">
    <location>
        <begin position="3"/>
        <end position="361"/>
    </location>
</feature>
<comment type="pathway">
    <text evidence="1">Secondary metabolite biosynthesis.</text>
</comment>
<proteinExistence type="inferred from homology"/>
<evidence type="ECO:0000313" key="9">
    <source>
        <dbReference type="Proteomes" id="UP000193689"/>
    </source>
</evidence>
<dbReference type="SUPFAM" id="SSF54373">
    <property type="entry name" value="FAD-linked reductases, C-terminal domain"/>
    <property type="match status" value="1"/>
</dbReference>
<dbReference type="GeneID" id="63773006"/>
<dbReference type="InterPro" id="IPR050493">
    <property type="entry name" value="FAD-dep_Monooxygenase_BioMet"/>
</dbReference>
<dbReference type="Pfam" id="PF01494">
    <property type="entry name" value="FAD_binding_3"/>
    <property type="match status" value="1"/>
</dbReference>
<evidence type="ECO:0000313" key="8">
    <source>
        <dbReference type="EMBL" id="ORY58182.1"/>
    </source>
</evidence>
<dbReference type="OrthoDB" id="9993796at2759"/>
<comment type="similarity">
    <text evidence="2">Belongs to the paxM FAD-dependent monooxygenase family.</text>
</comment>
<keyword evidence="3" id="KW-0285">Flavoprotein</keyword>
<dbReference type="GO" id="GO:0071949">
    <property type="term" value="F:FAD binding"/>
    <property type="evidence" value="ECO:0007669"/>
    <property type="project" value="InterPro"/>
</dbReference>
<dbReference type="Proteomes" id="UP000193689">
    <property type="component" value="Unassembled WGS sequence"/>
</dbReference>
<evidence type="ECO:0000256" key="1">
    <source>
        <dbReference type="ARBA" id="ARBA00005179"/>
    </source>
</evidence>
<dbReference type="STRING" id="1141098.A0A1Y2DFW9"/>
<evidence type="ECO:0000259" key="7">
    <source>
        <dbReference type="Pfam" id="PF01494"/>
    </source>
</evidence>
<gene>
    <name evidence="8" type="ORF">BCR38DRAFT_353527</name>
</gene>
<dbReference type="AlphaFoldDB" id="A0A1Y2DFW9"/>
<dbReference type="PANTHER" id="PTHR13789">
    <property type="entry name" value="MONOOXYGENASE"/>
    <property type="match status" value="1"/>
</dbReference>
<name>A0A1Y2DFW9_9PEZI</name>
<dbReference type="PANTHER" id="PTHR13789:SF215">
    <property type="entry name" value="FAD-BINDING DOMAIN-CONTAINING PROTEIN-RELATED"/>
    <property type="match status" value="1"/>
</dbReference>
<keyword evidence="6" id="KW-0503">Monooxygenase</keyword>
<evidence type="ECO:0000256" key="6">
    <source>
        <dbReference type="ARBA" id="ARBA00023033"/>
    </source>
</evidence>
<dbReference type="EMBL" id="MCFJ01000017">
    <property type="protein sequence ID" value="ORY58182.1"/>
    <property type="molecule type" value="Genomic_DNA"/>
</dbReference>
<evidence type="ECO:0000256" key="5">
    <source>
        <dbReference type="ARBA" id="ARBA00023002"/>
    </source>
</evidence>
<dbReference type="RefSeq" id="XP_040711217.1">
    <property type="nucleotide sequence ID" value="XM_040856794.1"/>
</dbReference>
<dbReference type="SUPFAM" id="SSF51905">
    <property type="entry name" value="FAD/NAD(P)-binding domain"/>
    <property type="match status" value="1"/>
</dbReference>
<protein>
    <submittedName>
        <fullName evidence="8">Salicylate hydroxylase</fullName>
    </submittedName>
</protein>
<accession>A0A1Y2DFW9</accession>
<comment type="caution">
    <text evidence="8">The sequence shown here is derived from an EMBL/GenBank/DDBJ whole genome shotgun (WGS) entry which is preliminary data.</text>
</comment>
<dbReference type="InterPro" id="IPR002938">
    <property type="entry name" value="FAD-bd"/>
</dbReference>
<evidence type="ECO:0000256" key="3">
    <source>
        <dbReference type="ARBA" id="ARBA00022630"/>
    </source>
</evidence>
<evidence type="ECO:0000256" key="2">
    <source>
        <dbReference type="ARBA" id="ARBA00007992"/>
    </source>
</evidence>
<dbReference type="PRINTS" id="PR00420">
    <property type="entry name" value="RNGMNOXGNASE"/>
</dbReference>
<dbReference type="InterPro" id="IPR036188">
    <property type="entry name" value="FAD/NAD-bd_sf"/>
</dbReference>